<dbReference type="Proteomes" id="UP001211731">
    <property type="component" value="Unassembled WGS sequence"/>
</dbReference>
<dbReference type="Gene3D" id="3.40.50.300">
    <property type="entry name" value="P-loop containing nucleotide triphosphate hydrolases"/>
    <property type="match status" value="1"/>
</dbReference>
<dbReference type="InterPro" id="IPR027417">
    <property type="entry name" value="P-loop_NTPase"/>
</dbReference>
<dbReference type="RefSeq" id="WP_004841252.1">
    <property type="nucleotide sequence ID" value="NZ_AP031446.1"/>
</dbReference>
<evidence type="ECO:0000259" key="9">
    <source>
        <dbReference type="PROSITE" id="PS50893"/>
    </source>
</evidence>
<evidence type="ECO:0000313" key="24">
    <source>
        <dbReference type="EMBL" id="RHJ11551.1"/>
    </source>
</evidence>
<name>A0A2N5NFK7_MEDGN</name>
<reference evidence="10" key="5">
    <citation type="submission" date="2021-10" db="EMBL/GenBank/DDBJ databases">
        <title>Collection of gut derived symbiotic bacterial strains cultured from healthy donors.</title>
        <authorList>
            <person name="Lin H."/>
            <person name="Littmann E."/>
            <person name="Claire K."/>
            <person name="Pamer E."/>
        </authorList>
    </citation>
    <scope>NUCLEOTIDE SEQUENCE</scope>
    <source>
        <strain evidence="10">MSK.23.18</strain>
    </source>
</reference>
<sequence>MAEIKIENVSKTYSSKEGTVQALKNVSLTIRSGEIYGIIGMSGAGKSTLVRCMNFLEQPTSGNVLIKGRALGGLKEKELRKQREQIGMIFQHFNLLMQKSVLENVCFPMYIQGKKKKEAREKAEELLEIVGLKEKANAFPSQLSGGQKQRVAIARALATSPKILLCDEATSALDPQTTASILELLQEINRKFNITIVIITHQMSVVRKICSHVAIMKSGEIVETGSVSEIFSHPKSDVARELIRKDEGDDISRAESSGNTKDLIQSGRKVRIVFSENSAFQPVIANMILKFREPVNILRADTRNIGGVAKGEMILEFAGDSRQAEEMQNYLKTCGIELEEVTDDVE</sequence>
<dbReference type="EMBL" id="NIHW01000030">
    <property type="protein sequence ID" value="PLT84674.1"/>
    <property type="molecule type" value="Genomic_DNA"/>
</dbReference>
<evidence type="ECO:0000313" key="27">
    <source>
        <dbReference type="Proteomes" id="UP000234849"/>
    </source>
</evidence>
<reference evidence="26 27" key="1">
    <citation type="journal article" date="2017" name="Genome Med.">
        <title>A novel Ruminococcus gnavus clade enriched in inflammatory bowel disease patients.</title>
        <authorList>
            <person name="Hall A.B."/>
            <person name="Yassour M."/>
            <person name="Sauk J."/>
            <person name="Garner A."/>
            <person name="Jiang X."/>
            <person name="Arthur T."/>
            <person name="Lagoudas G.K."/>
            <person name="Vatanen T."/>
            <person name="Fornelos N."/>
            <person name="Wilson R."/>
            <person name="Bertha M."/>
            <person name="Cohen M."/>
            <person name="Garber J."/>
            <person name="Khalili H."/>
            <person name="Gevers D."/>
            <person name="Ananthakrishnan A.N."/>
            <person name="Kugathasan S."/>
            <person name="Lander E.S."/>
            <person name="Blainey P."/>
            <person name="Vlamakis H."/>
            <person name="Xavier R.J."/>
            <person name="Huttenhower C."/>
        </authorList>
    </citation>
    <scope>NUCLEOTIDE SEQUENCE [LARGE SCALE GENOMIC DNA]</scope>
    <source>
        <strain evidence="16 27">RJX1118</strain>
        <strain evidence="17 26">RJX1128</strain>
    </source>
</reference>
<evidence type="ECO:0000313" key="32">
    <source>
        <dbReference type="Proteomes" id="UP000284472"/>
    </source>
</evidence>
<dbReference type="EMBL" id="QRTJ01000031">
    <property type="protein sequence ID" value="RGQ63697.1"/>
    <property type="molecule type" value="Genomic_DNA"/>
</dbReference>
<dbReference type="InterPro" id="IPR003593">
    <property type="entry name" value="AAA+_ATPase"/>
</dbReference>
<dbReference type="EMBL" id="JAQMLR010000021">
    <property type="protein sequence ID" value="MDB8740162.1"/>
    <property type="molecule type" value="Genomic_DNA"/>
</dbReference>
<keyword evidence="4" id="KW-0547">Nucleotide-binding</keyword>
<keyword evidence="8" id="KW-0472">Membrane</keyword>
<dbReference type="Proteomes" id="UP000285610">
    <property type="component" value="Unassembled WGS sequence"/>
</dbReference>
<dbReference type="Proteomes" id="UP001149331">
    <property type="component" value="Unassembled WGS sequence"/>
</dbReference>
<dbReference type="EMBL" id="JAPZEG010000025">
    <property type="protein sequence ID" value="MDE1204898.1"/>
    <property type="molecule type" value="Genomic_DNA"/>
</dbReference>
<evidence type="ECO:0000313" key="13">
    <source>
        <dbReference type="EMBL" id="NSI20344.1"/>
    </source>
</evidence>
<dbReference type="FunFam" id="3.40.50.300:FF:000056">
    <property type="entry name" value="Cell division ATP-binding protein FtsE"/>
    <property type="match status" value="1"/>
</dbReference>
<dbReference type="Proteomes" id="UP000285697">
    <property type="component" value="Unassembled WGS sequence"/>
</dbReference>
<comment type="caution">
    <text evidence="16">The sequence shown here is derived from an EMBL/GenBank/DDBJ whole genome shotgun (WGS) entry which is preliminary data.</text>
</comment>
<keyword evidence="3" id="KW-1003">Cell membrane</keyword>
<keyword evidence="5 10" id="KW-0067">ATP-binding</keyword>
<reference evidence="12" key="6">
    <citation type="submission" date="2022-12" db="EMBL/GenBank/DDBJ databases">
        <title>Genome of R. gnavus strain RSHDN_120.</title>
        <authorList>
            <person name="Abdugheni R."/>
        </authorList>
    </citation>
    <scope>NUCLEOTIDE SEQUENCE</scope>
    <source>
        <strain evidence="12">RSHDN_120</strain>
    </source>
</reference>
<evidence type="ECO:0000256" key="5">
    <source>
        <dbReference type="ARBA" id="ARBA00022840"/>
    </source>
</evidence>
<dbReference type="AlphaFoldDB" id="A0A2N5NFK7"/>
<dbReference type="EMBL" id="QRLN01000011">
    <property type="protein sequence ID" value="RHJ11551.1"/>
    <property type="molecule type" value="Genomic_DNA"/>
</dbReference>
<evidence type="ECO:0000256" key="2">
    <source>
        <dbReference type="ARBA" id="ARBA00022448"/>
    </source>
</evidence>
<keyword evidence="6" id="KW-1278">Translocase</keyword>
<dbReference type="EMBL" id="JAJBOM010000027">
    <property type="protein sequence ID" value="MCB5620542.1"/>
    <property type="molecule type" value="Genomic_DNA"/>
</dbReference>
<dbReference type="PANTHER" id="PTHR43166:SF30">
    <property type="entry name" value="METHIONINE IMPORT ATP-BINDING PROTEIN METN"/>
    <property type="match status" value="1"/>
</dbReference>
<evidence type="ECO:0000313" key="20">
    <source>
        <dbReference type="EMBL" id="RGT36170.1"/>
    </source>
</evidence>
<dbReference type="GO" id="GO:0005886">
    <property type="term" value="C:plasma membrane"/>
    <property type="evidence" value="ECO:0007669"/>
    <property type="project" value="UniProtKB-ARBA"/>
</dbReference>
<evidence type="ECO:0000313" key="16">
    <source>
        <dbReference type="EMBL" id="PLT53294.1"/>
    </source>
</evidence>
<evidence type="ECO:0000256" key="6">
    <source>
        <dbReference type="ARBA" id="ARBA00022967"/>
    </source>
</evidence>
<dbReference type="PROSITE" id="PS50893">
    <property type="entry name" value="ABC_TRANSPORTER_2"/>
    <property type="match status" value="1"/>
</dbReference>
<dbReference type="Proteomes" id="UP001296643">
    <property type="component" value="Unassembled WGS sequence"/>
</dbReference>
<evidence type="ECO:0000313" key="14">
    <source>
        <dbReference type="EMBL" id="NSI60137.1"/>
    </source>
</evidence>
<dbReference type="PROSITE" id="PS00211">
    <property type="entry name" value="ABC_TRANSPORTER_1"/>
    <property type="match status" value="1"/>
</dbReference>
<evidence type="ECO:0000313" key="30">
    <source>
        <dbReference type="Proteomes" id="UP000283981"/>
    </source>
</evidence>
<evidence type="ECO:0000313" key="33">
    <source>
        <dbReference type="Proteomes" id="UP000285610"/>
    </source>
</evidence>
<dbReference type="Proteomes" id="UP000286137">
    <property type="component" value="Unassembled WGS sequence"/>
</dbReference>
<evidence type="ECO:0000313" key="25">
    <source>
        <dbReference type="EMBL" id="RHM71647.1"/>
    </source>
</evidence>
<dbReference type="GO" id="GO:0016887">
    <property type="term" value="F:ATP hydrolysis activity"/>
    <property type="evidence" value="ECO:0007669"/>
    <property type="project" value="InterPro"/>
</dbReference>
<evidence type="ECO:0000313" key="31">
    <source>
        <dbReference type="Proteomes" id="UP000283992"/>
    </source>
</evidence>
<dbReference type="Pfam" id="PF09383">
    <property type="entry name" value="NIL"/>
    <property type="match status" value="1"/>
</dbReference>
<dbReference type="SMART" id="SM00382">
    <property type="entry name" value="AAA"/>
    <property type="match status" value="1"/>
</dbReference>
<evidence type="ECO:0000256" key="8">
    <source>
        <dbReference type="ARBA" id="ARBA00023136"/>
    </source>
</evidence>
<dbReference type="CDD" id="cd03258">
    <property type="entry name" value="ABC_MetN_methionine_transporter"/>
    <property type="match status" value="1"/>
</dbReference>
<keyword evidence="7" id="KW-0029">Amino-acid transport</keyword>
<dbReference type="EMBL" id="QRWQ01000021">
    <property type="protein sequence ID" value="RGT36170.1"/>
    <property type="molecule type" value="Genomic_DNA"/>
</dbReference>
<evidence type="ECO:0000313" key="26">
    <source>
        <dbReference type="Proteomes" id="UP000234840"/>
    </source>
</evidence>
<accession>A0A2N5NFK7</accession>
<dbReference type="SMART" id="SM00930">
    <property type="entry name" value="NIL"/>
    <property type="match status" value="1"/>
</dbReference>
<dbReference type="Proteomes" id="UP000283981">
    <property type="component" value="Unassembled WGS sequence"/>
</dbReference>
<dbReference type="InterPro" id="IPR003439">
    <property type="entry name" value="ABC_transporter-like_ATP-bd"/>
</dbReference>
<evidence type="ECO:0000313" key="35">
    <source>
        <dbReference type="Proteomes" id="UP000286137"/>
    </source>
</evidence>
<dbReference type="GO" id="GO:0006865">
    <property type="term" value="P:amino acid transport"/>
    <property type="evidence" value="ECO:0007669"/>
    <property type="project" value="UniProtKB-KW"/>
</dbReference>
<evidence type="ECO:0000256" key="7">
    <source>
        <dbReference type="ARBA" id="ARBA00022970"/>
    </source>
</evidence>
<dbReference type="PANTHER" id="PTHR43166">
    <property type="entry name" value="AMINO ACID IMPORT ATP-BINDING PROTEIN"/>
    <property type="match status" value="1"/>
</dbReference>
<evidence type="ECO:0000313" key="22">
    <source>
        <dbReference type="EMBL" id="RHG15397.1"/>
    </source>
</evidence>
<proteinExistence type="inferred from homology"/>
<evidence type="ECO:0000313" key="19">
    <source>
        <dbReference type="EMBL" id="RGQ63697.1"/>
    </source>
</evidence>
<evidence type="ECO:0000313" key="11">
    <source>
        <dbReference type="EMBL" id="MDB8740162.1"/>
    </source>
</evidence>
<dbReference type="Gene3D" id="3.30.70.260">
    <property type="match status" value="1"/>
</dbReference>
<reference evidence="13" key="4">
    <citation type="submission" date="2020-02" db="EMBL/GenBank/DDBJ databases">
        <authorList>
            <person name="Littmann E."/>
            <person name="Sorbara M."/>
        </authorList>
    </citation>
    <scope>NUCLEOTIDE SEQUENCE</scope>
    <source>
        <strain evidence="15">MSK.11.9</strain>
        <strain evidence="14">MSK.15.32</strain>
        <strain evidence="13">MSK.22.53</strain>
    </source>
</reference>
<dbReference type="EMBL" id="NIHM01000020">
    <property type="protein sequence ID" value="PLT53294.1"/>
    <property type="molecule type" value="Genomic_DNA"/>
</dbReference>
<dbReference type="InterPro" id="IPR017871">
    <property type="entry name" value="ABC_transporter-like_CS"/>
</dbReference>
<evidence type="ECO:0000313" key="28">
    <source>
        <dbReference type="Proteomes" id="UP000260808"/>
    </source>
</evidence>
<evidence type="ECO:0000256" key="4">
    <source>
        <dbReference type="ARBA" id="ARBA00022741"/>
    </source>
</evidence>
<dbReference type="SUPFAM" id="SSF55021">
    <property type="entry name" value="ACT-like"/>
    <property type="match status" value="1"/>
</dbReference>
<dbReference type="InterPro" id="IPR018449">
    <property type="entry name" value="NIL_domain"/>
</dbReference>
<evidence type="ECO:0000313" key="15">
    <source>
        <dbReference type="EMBL" id="NSI65198.1"/>
    </source>
</evidence>
<dbReference type="Proteomes" id="UP000234849">
    <property type="component" value="Unassembled WGS sequence"/>
</dbReference>
<dbReference type="SUPFAM" id="SSF52540">
    <property type="entry name" value="P-loop containing nucleoside triphosphate hydrolases"/>
    <property type="match status" value="1"/>
</dbReference>
<dbReference type="InterPro" id="IPR050086">
    <property type="entry name" value="MetN_ABC_transporter-like"/>
</dbReference>
<dbReference type="Proteomes" id="UP000260808">
    <property type="component" value="Unassembled WGS sequence"/>
</dbReference>
<dbReference type="EMBL" id="QSSX01000054">
    <property type="protein sequence ID" value="RGM18895.1"/>
    <property type="molecule type" value="Genomic_DNA"/>
</dbReference>
<reference evidence="13" key="3">
    <citation type="journal article" date="2020" name="Cell Host Microbe">
        <title>Functional and Genomic Variation between Human-Derived Isolates of Lachnospiraceae Reveals Inter- and Intra-Species Diversity.</title>
        <authorList>
            <person name="Sorbara M.T."/>
            <person name="Littmann E.R."/>
            <person name="Fontana E."/>
            <person name="Moody T.U."/>
            <person name="Kohout C.E."/>
            <person name="Gjonbalaj M."/>
            <person name="Eaton V."/>
            <person name="Seok R."/>
            <person name="Leiner I.M."/>
            <person name="Pamer E.G."/>
        </authorList>
    </citation>
    <scope>NUCLEOTIDE SEQUENCE</scope>
    <source>
        <strain evidence="15">MSK.11.9</strain>
        <strain evidence="14">MSK.15.32</strain>
        <strain evidence="13">MSK.22.53</strain>
    </source>
</reference>
<evidence type="ECO:0000313" key="34">
    <source>
        <dbReference type="Proteomes" id="UP000285697"/>
    </source>
</evidence>
<dbReference type="Proteomes" id="UP000284472">
    <property type="component" value="Unassembled WGS sequence"/>
</dbReference>
<dbReference type="InterPro" id="IPR045865">
    <property type="entry name" value="ACT-like_dom_sf"/>
</dbReference>
<organism evidence="16 27">
    <name type="scientific">Mediterraneibacter gnavus</name>
    <name type="common">Ruminococcus gnavus</name>
    <dbReference type="NCBI Taxonomy" id="33038"/>
    <lineage>
        <taxon>Bacteria</taxon>
        <taxon>Bacillati</taxon>
        <taxon>Bacillota</taxon>
        <taxon>Clostridia</taxon>
        <taxon>Lachnospirales</taxon>
        <taxon>Lachnospiraceae</taxon>
        <taxon>Mediterraneibacter</taxon>
    </lineage>
</organism>
<dbReference type="EMBL" id="QRIS01000032">
    <property type="protein sequence ID" value="RHG80248.1"/>
    <property type="molecule type" value="Genomic_DNA"/>
</dbReference>
<dbReference type="Proteomes" id="UP001297370">
    <property type="component" value="Unassembled WGS sequence"/>
</dbReference>
<gene>
    <name evidence="16" type="ORF">CDL18_12740</name>
    <name evidence="17" type="ORF">CDL20_11285</name>
    <name evidence="24" type="ORF">DW142_09455</name>
    <name evidence="23" type="ORF">DW243_15125</name>
    <name evidence="22" type="ORF">DW270_14065</name>
    <name evidence="21" type="ORF">DW812_14760</name>
    <name evidence="20" type="ORF">DWX36_14855</name>
    <name evidence="19" type="ORF">DWY88_13335</name>
    <name evidence="25" type="ORF">DWZ50_14995</name>
    <name evidence="18" type="ORF">DXC31_15145</name>
    <name evidence="13" type="ORF">G4958_13495</name>
    <name evidence="15" type="ORF">G4981_07925</name>
    <name evidence="14" type="ORF">G4993_17460</name>
    <name evidence="10" type="ORF">LIQ08_15485</name>
    <name evidence="12" type="ORF">O4N78_15255</name>
    <name evidence="11" type="ORF">PNU63_15505</name>
</gene>
<dbReference type="EMBL" id="JAAIRV010000074">
    <property type="protein sequence ID" value="NSI60137.1"/>
    <property type="molecule type" value="Genomic_DNA"/>
</dbReference>
<dbReference type="Proteomes" id="UP000283992">
    <property type="component" value="Unassembled WGS sequence"/>
</dbReference>
<dbReference type="InterPro" id="IPR041701">
    <property type="entry name" value="MetN_ABC"/>
</dbReference>
<evidence type="ECO:0000256" key="3">
    <source>
        <dbReference type="ARBA" id="ARBA00022475"/>
    </source>
</evidence>
<dbReference type="EMBL" id="JAAIRY010000011">
    <property type="protein sequence ID" value="NSI65198.1"/>
    <property type="molecule type" value="Genomic_DNA"/>
</dbReference>
<evidence type="ECO:0000313" key="18">
    <source>
        <dbReference type="EMBL" id="RGM18895.1"/>
    </source>
</evidence>
<dbReference type="EMBL" id="JAAIRM010000027">
    <property type="protein sequence ID" value="NSI20344.1"/>
    <property type="molecule type" value="Genomic_DNA"/>
</dbReference>
<dbReference type="Pfam" id="PF00005">
    <property type="entry name" value="ABC_tran"/>
    <property type="match status" value="1"/>
</dbReference>
<dbReference type="EMBL" id="QRIA01000025">
    <property type="protein sequence ID" value="RHG15397.1"/>
    <property type="molecule type" value="Genomic_DNA"/>
</dbReference>
<dbReference type="Proteomes" id="UP001296580">
    <property type="component" value="Unassembled WGS sequence"/>
</dbReference>
<dbReference type="Proteomes" id="UP001296581">
    <property type="component" value="Unassembled WGS sequence"/>
</dbReference>
<evidence type="ECO:0000256" key="1">
    <source>
        <dbReference type="ARBA" id="ARBA00005417"/>
    </source>
</evidence>
<dbReference type="GeneID" id="57434262"/>
<evidence type="ECO:0000313" key="23">
    <source>
        <dbReference type="EMBL" id="RHG80248.1"/>
    </source>
</evidence>
<keyword evidence="2" id="KW-0813">Transport</keyword>
<comment type="similarity">
    <text evidence="1">Belongs to the ABC transporter superfamily.</text>
</comment>
<dbReference type="EMBL" id="QRQE01000044">
    <property type="protein sequence ID" value="RHM71647.1"/>
    <property type="molecule type" value="Genomic_DNA"/>
</dbReference>
<evidence type="ECO:0000313" key="12">
    <source>
        <dbReference type="EMBL" id="MDE1204898.1"/>
    </source>
</evidence>
<dbReference type="GO" id="GO:0005524">
    <property type="term" value="F:ATP binding"/>
    <property type="evidence" value="ECO:0007669"/>
    <property type="project" value="UniProtKB-KW"/>
</dbReference>
<dbReference type="STRING" id="33038.GCA_900067245_01910"/>
<dbReference type="Proteomes" id="UP000234840">
    <property type="component" value="Unassembled WGS sequence"/>
</dbReference>
<feature type="domain" description="ABC transporter" evidence="9">
    <location>
        <begin position="4"/>
        <end position="243"/>
    </location>
</feature>
<evidence type="ECO:0000313" key="29">
    <source>
        <dbReference type="Proteomes" id="UP000283834"/>
    </source>
</evidence>
<dbReference type="Proteomes" id="UP000283834">
    <property type="component" value="Unassembled WGS sequence"/>
</dbReference>
<reference evidence="11" key="7">
    <citation type="submission" date="2023-01" db="EMBL/GenBank/DDBJ databases">
        <title>Human gut microbiome strain richness.</title>
        <authorList>
            <person name="Chen-Liaw A."/>
        </authorList>
    </citation>
    <scope>NUCLEOTIDE SEQUENCE</scope>
    <source>
        <strain evidence="11">1001217st1_A9_1001217B_191108</strain>
    </source>
</reference>
<protein>
    <submittedName>
        <fullName evidence="16">ABC transporter</fullName>
    </submittedName>
    <submittedName>
        <fullName evidence="10">ATP-binding cassette domain-containing protein</fullName>
    </submittedName>
</protein>
<reference evidence="28 29" key="2">
    <citation type="submission" date="2018-08" db="EMBL/GenBank/DDBJ databases">
        <title>A genome reference for cultivated species of the human gut microbiota.</title>
        <authorList>
            <person name="Zou Y."/>
            <person name="Xue W."/>
            <person name="Luo G."/>
        </authorList>
    </citation>
    <scope>NUCLEOTIDE SEQUENCE [LARGE SCALE GENOMIC DNA]</scope>
    <source>
        <strain evidence="20 29">AF19-16AC</strain>
        <strain evidence="19 35">AF27-4BH</strain>
        <strain evidence="25 33">AF33-12</strain>
        <strain evidence="24 31">AM12-54</strain>
        <strain evidence="23 30">AM21-18</strain>
        <strain evidence="22 34">AM22-7AC</strain>
        <strain evidence="21 32">AM32-6</strain>
        <strain evidence="18 28">TF01-20-2</strain>
    </source>
</reference>
<dbReference type="EMBL" id="QSIR01000029">
    <property type="protein sequence ID" value="RHD02983.1"/>
    <property type="molecule type" value="Genomic_DNA"/>
</dbReference>
<evidence type="ECO:0000313" key="10">
    <source>
        <dbReference type="EMBL" id="MCB5620542.1"/>
    </source>
</evidence>
<evidence type="ECO:0000313" key="21">
    <source>
        <dbReference type="EMBL" id="RHD02983.1"/>
    </source>
</evidence>
<evidence type="ECO:0000313" key="17">
    <source>
        <dbReference type="EMBL" id="PLT84674.1"/>
    </source>
</evidence>